<dbReference type="InterPro" id="IPR005039">
    <property type="entry name" value="Ant_C"/>
</dbReference>
<evidence type="ECO:0000313" key="2">
    <source>
        <dbReference type="EMBL" id="MBC1459123.1"/>
    </source>
</evidence>
<name>A0A841Z2R6_9LIST</name>
<organism evidence="2 3">
    <name type="scientific">Listeria newyorkensis</name>
    <dbReference type="NCBI Taxonomy" id="1497681"/>
    <lineage>
        <taxon>Bacteria</taxon>
        <taxon>Bacillati</taxon>
        <taxon>Bacillota</taxon>
        <taxon>Bacilli</taxon>
        <taxon>Bacillales</taxon>
        <taxon>Listeriaceae</taxon>
        <taxon>Listeria</taxon>
    </lineage>
</organism>
<dbReference type="InterPro" id="IPR014054">
    <property type="entry name" value="Phage_regulatory_Rha"/>
</dbReference>
<sequence length="260" mass="30022">MNQLERTISSVEVAKQVGKRHADLMKDIRTYIGYLAEGKVPPGDFFIEATYLDSNNQERPSFDCTKQGCEMIGNKMIGKKGVQFTAFYVQQFNKMESHIKAYPMDSYMIEDPAARAQKWIEEYQEKQQAYAIIEEQRPKVIFANAVEVAEDSVNVKVLATTLKKHGIDIGQNRLFRWLREHGYLSSKNGTTRNLPNQRALDRGLFELQLNSYYDSKSNSHRNRYTTMVTGKGQIYFVNLFLKNKDVHEADTTDVVQESFF</sequence>
<evidence type="ECO:0000259" key="1">
    <source>
        <dbReference type="Pfam" id="PF03374"/>
    </source>
</evidence>
<gene>
    <name evidence="2" type="ORF">HB850_15290</name>
</gene>
<dbReference type="RefSeq" id="WP_185390265.1">
    <property type="nucleotide sequence ID" value="NZ_JAARQN010000020.1"/>
</dbReference>
<accession>A0A841Z2R6</accession>
<reference evidence="2 3" key="1">
    <citation type="submission" date="2020-03" db="EMBL/GenBank/DDBJ databases">
        <title>Soil Listeria distribution.</title>
        <authorList>
            <person name="Liao J."/>
            <person name="Wiedmann M."/>
        </authorList>
    </citation>
    <scope>NUCLEOTIDE SEQUENCE [LARGE SCALE GENOMIC DNA]</scope>
    <source>
        <strain evidence="2 3">FSL L7-1614</strain>
    </source>
</reference>
<dbReference type="NCBIfam" id="TIGR02681">
    <property type="entry name" value="phage_pRha"/>
    <property type="match status" value="1"/>
</dbReference>
<protein>
    <submittedName>
        <fullName evidence="2">Permease</fullName>
    </submittedName>
</protein>
<proteinExistence type="predicted"/>
<feature type="domain" description="Antirepressor protein C-terminal" evidence="1">
    <location>
        <begin position="132"/>
        <end position="242"/>
    </location>
</feature>
<dbReference type="Pfam" id="PF03374">
    <property type="entry name" value="ANT"/>
    <property type="match status" value="1"/>
</dbReference>
<dbReference type="Pfam" id="PF09669">
    <property type="entry name" value="Phage_pRha"/>
    <property type="match status" value="1"/>
</dbReference>
<dbReference type="EMBL" id="JAARQN010000020">
    <property type="protein sequence ID" value="MBC1459123.1"/>
    <property type="molecule type" value="Genomic_DNA"/>
</dbReference>
<dbReference type="AlphaFoldDB" id="A0A841Z2R6"/>
<dbReference type="GO" id="GO:0003677">
    <property type="term" value="F:DNA binding"/>
    <property type="evidence" value="ECO:0007669"/>
    <property type="project" value="InterPro"/>
</dbReference>
<comment type="caution">
    <text evidence="2">The sequence shown here is derived from an EMBL/GenBank/DDBJ whole genome shotgun (WGS) entry which is preliminary data.</text>
</comment>
<evidence type="ECO:0000313" key="3">
    <source>
        <dbReference type="Proteomes" id="UP000569903"/>
    </source>
</evidence>
<dbReference type="Proteomes" id="UP000569903">
    <property type="component" value="Unassembled WGS sequence"/>
</dbReference>